<evidence type="ECO:0000313" key="1">
    <source>
        <dbReference type="EMBL" id="CAE77765.1"/>
    </source>
</evidence>
<accession>Q6MRJ3</accession>
<dbReference type="eggNOG" id="COG0433">
    <property type="taxonomic scope" value="Bacteria"/>
</dbReference>
<evidence type="ECO:0000313" key="2">
    <source>
        <dbReference type="Proteomes" id="UP000008080"/>
    </source>
</evidence>
<reference evidence="1 2" key="1">
    <citation type="journal article" date="2004" name="Science">
        <title>A predator unmasked: life cycle of Bdellovibrio bacteriovorus from a genomic perspective.</title>
        <authorList>
            <person name="Rendulic S."/>
            <person name="Jagtap P."/>
            <person name="Rosinus A."/>
            <person name="Eppinger M."/>
            <person name="Baar C."/>
            <person name="Lanz C."/>
            <person name="Keller H."/>
            <person name="Lambert C."/>
            <person name="Evans K.J."/>
            <person name="Goesmann A."/>
            <person name="Meyer F."/>
            <person name="Sockett R.E."/>
            <person name="Schuster S.C."/>
        </authorList>
    </citation>
    <scope>NUCLEOTIDE SEQUENCE [LARGE SCALE GENOMIC DNA]</scope>
    <source>
        <strain evidence="2">ATCC 15356 / DSM 50701 / NCIMB 9529 / HD100</strain>
    </source>
</reference>
<proteinExistence type="predicted"/>
<name>Q6MRJ3_BDEBA</name>
<sequence>MGLQSHSQVRENKGMKALSFLFLFLSVVVSLSCQHKEKQIPRDIASLQANGGMEGIWFLQGTSSTRGPYNGELELRKASDGTFDVVRVVTYINYFFDGLKVQEVWTGKAVATHDSLTISYDLRQGDFITKLGNQKRDPSDFDAPITVLSRYVVTPNGLATHYADKKVSNYNEWITTRRDLEAQPLWVNQRQTISAQGPKVPLVVRGVINLFKKDIGYEKDPLVKSYKNRPEYKNENPYIVFDPTDFQFYRNNKDVIRVTNKIVDDISITEAAVKRNAYAPTLEEKANSYDKNTRDFHINEAGMVAHAVLDENGRLLNYSFDGDAALWTGMYLGSQAMRYLKTKDSEALDNVKKSLRGLMTLMEITNDPQQFARTLALYNPAQPVPAKWHRGEGKFQHLIWLEGGNNDMIKGITHGFLWAGMVLPQSETELWKELRANSRKLIDLQVVNDKSQNRPAALGLAAWLTNDASFKEQYIKYYDKIKTKVTGYSFDTTFYWHGSADWSGINLGLVGDITDITLADLLGQSKIRDQLRERLMDAWVTYSPAQRHLQTLVAYGFAYKHGTRGGNFRSESSEAQFNASLNQAAWGLREIPYPRPNLDVTIDHSLRPDWCMSPIPRLFWKSLKKPEPPVSYFYQGLYNYPVFELQAFTSNFVWKDGAFLYQDSHRKGVENSGVDYLYGYWLARYIGATNIN</sequence>
<protein>
    <submittedName>
        <fullName evidence="1">Uncharacterized protein</fullName>
    </submittedName>
</protein>
<keyword evidence="2" id="KW-1185">Reference proteome</keyword>
<dbReference type="KEGG" id="bba:Bd0086"/>
<dbReference type="EMBL" id="BX842646">
    <property type="protein sequence ID" value="CAE77765.1"/>
    <property type="molecule type" value="Genomic_DNA"/>
</dbReference>
<dbReference type="AlphaFoldDB" id="Q6MRJ3"/>
<dbReference type="Proteomes" id="UP000008080">
    <property type="component" value="Chromosome"/>
</dbReference>
<dbReference type="STRING" id="264462.Bd0086"/>
<organism evidence="1 2">
    <name type="scientific">Bdellovibrio bacteriovorus (strain ATCC 15356 / DSM 50701 / NCIMB 9529 / HD100)</name>
    <dbReference type="NCBI Taxonomy" id="264462"/>
    <lineage>
        <taxon>Bacteria</taxon>
        <taxon>Pseudomonadati</taxon>
        <taxon>Bdellovibrionota</taxon>
        <taxon>Bdellovibrionia</taxon>
        <taxon>Bdellovibrionales</taxon>
        <taxon>Pseudobdellovibrionaceae</taxon>
        <taxon>Bdellovibrio</taxon>
    </lineage>
</organism>
<dbReference type="HOGENOM" id="CLU_407519_0_0_7"/>
<gene>
    <name evidence="1" type="ordered locus">Bd0086</name>
</gene>